<reference evidence="3 4" key="1">
    <citation type="submission" date="2019-01" db="EMBL/GenBank/DDBJ databases">
        <title>Senegalimassilia sp. nov. KGMB04484 isolated human feces.</title>
        <authorList>
            <person name="Han K.-I."/>
            <person name="Kim J.-S."/>
            <person name="Lee K.C."/>
            <person name="Suh M.K."/>
            <person name="Eom M.K."/>
            <person name="Lee J.H."/>
            <person name="Park S.-H."/>
            <person name="Kang S.W."/>
            <person name="Park J.-E."/>
            <person name="Oh B.S."/>
            <person name="Yu S.Y."/>
            <person name="Choi S.-H."/>
            <person name="Lee D.H."/>
            <person name="Yoon H."/>
            <person name="Kim B.-Y."/>
            <person name="Lee J.H."/>
            <person name="Lee J.-S."/>
        </authorList>
    </citation>
    <scope>NUCLEOTIDE SEQUENCE [LARGE SCALE GENOMIC DNA]</scope>
    <source>
        <strain evidence="3 4">KGMB04484</strain>
    </source>
</reference>
<accession>A0A4Q2K379</accession>
<comment type="caution">
    <text evidence="3">The sequence shown here is derived from an EMBL/GenBank/DDBJ whole genome shotgun (WGS) entry which is preliminary data.</text>
</comment>
<feature type="region of interest" description="Disordered" evidence="1">
    <location>
        <begin position="1"/>
        <end position="22"/>
    </location>
</feature>
<keyword evidence="2" id="KW-0472">Membrane</keyword>
<organism evidence="3 4">
    <name type="scientific">Senegalimassilia faecalis</name>
    <dbReference type="NCBI Taxonomy" id="2509433"/>
    <lineage>
        <taxon>Bacteria</taxon>
        <taxon>Bacillati</taxon>
        <taxon>Actinomycetota</taxon>
        <taxon>Coriobacteriia</taxon>
        <taxon>Coriobacteriales</taxon>
        <taxon>Coriobacteriaceae</taxon>
        <taxon>Senegalimassilia</taxon>
    </lineage>
</organism>
<gene>
    <name evidence="3" type="ORF">ET524_03795</name>
</gene>
<evidence type="ECO:0000313" key="3">
    <source>
        <dbReference type="EMBL" id="RXZ53712.1"/>
    </source>
</evidence>
<keyword evidence="2" id="KW-1133">Transmembrane helix</keyword>
<dbReference type="OrthoDB" id="9913287at2"/>
<dbReference type="EMBL" id="SDPW01000001">
    <property type="protein sequence ID" value="RXZ53712.1"/>
    <property type="molecule type" value="Genomic_DNA"/>
</dbReference>
<protein>
    <submittedName>
        <fullName evidence="3">Uncharacterized protein</fullName>
    </submittedName>
</protein>
<dbReference type="AlphaFoldDB" id="A0A4Q2K379"/>
<evidence type="ECO:0000313" key="4">
    <source>
        <dbReference type="Proteomes" id="UP000293345"/>
    </source>
</evidence>
<proteinExistence type="predicted"/>
<evidence type="ECO:0000256" key="1">
    <source>
        <dbReference type="SAM" id="MobiDB-lite"/>
    </source>
</evidence>
<dbReference type="RefSeq" id="WP_129423406.1">
    <property type="nucleotide sequence ID" value="NZ_SDPW01000001.1"/>
</dbReference>
<dbReference type="Proteomes" id="UP000293345">
    <property type="component" value="Unassembled WGS sequence"/>
</dbReference>
<name>A0A4Q2K379_9ACTN</name>
<keyword evidence="4" id="KW-1185">Reference proteome</keyword>
<feature type="transmembrane region" description="Helical" evidence="2">
    <location>
        <begin position="51"/>
        <end position="70"/>
    </location>
</feature>
<sequence>MSEVEKIRSELSGNTNFDEDHEGELFERIAQIEEQERTGDLIPGLNRTDNILIAAMFIVLGILPVVWYAVMYF</sequence>
<evidence type="ECO:0000256" key="2">
    <source>
        <dbReference type="SAM" id="Phobius"/>
    </source>
</evidence>
<keyword evidence="2" id="KW-0812">Transmembrane</keyword>